<accession>A0A0P6XKM9</accession>
<evidence type="ECO:0000313" key="1">
    <source>
        <dbReference type="EMBL" id="KPL80552.1"/>
    </source>
</evidence>
<comment type="caution">
    <text evidence="1">The sequence shown here is derived from an EMBL/GenBank/DDBJ whole genome shotgun (WGS) entry which is preliminary data.</text>
</comment>
<dbReference type="AlphaFoldDB" id="A0A0P6XKM9"/>
<keyword evidence="2" id="KW-1185">Reference proteome</keyword>
<dbReference type="EMBL" id="LGCL01000004">
    <property type="protein sequence ID" value="KPL80552.1"/>
    <property type="molecule type" value="Genomic_DNA"/>
</dbReference>
<protein>
    <submittedName>
        <fullName evidence="1">Uncharacterized protein</fullName>
    </submittedName>
</protein>
<dbReference type="Proteomes" id="UP000050417">
    <property type="component" value="Unassembled WGS sequence"/>
</dbReference>
<reference evidence="1 2" key="1">
    <citation type="submission" date="2015-07" db="EMBL/GenBank/DDBJ databases">
        <title>Genome sequence of Ornatilinea apprima DSM 23815.</title>
        <authorList>
            <person name="Hemp J."/>
            <person name="Ward L.M."/>
            <person name="Pace L.A."/>
            <person name="Fischer W.W."/>
        </authorList>
    </citation>
    <scope>NUCLEOTIDE SEQUENCE [LARGE SCALE GENOMIC DNA]</scope>
    <source>
        <strain evidence="1 2">P3M-1</strain>
    </source>
</reference>
<sequence>MRPARGSFADPLLVISCLRHGKKAVSRPALASAKPAFFYPAAVDNYVKIVDNLTAHVETLPRSAGNIRIYADIAIFYPPYLGETWENSDSPRACHLWKNPPKLWITSANLVDNHLRILWKTDLSMAKPALARGKHSARGGKPSTTRGKNTASLWINWRLSVDNW</sequence>
<proteinExistence type="predicted"/>
<organism evidence="1 2">
    <name type="scientific">Ornatilinea apprima</name>
    <dbReference type="NCBI Taxonomy" id="1134406"/>
    <lineage>
        <taxon>Bacteria</taxon>
        <taxon>Bacillati</taxon>
        <taxon>Chloroflexota</taxon>
        <taxon>Anaerolineae</taxon>
        <taxon>Anaerolineales</taxon>
        <taxon>Anaerolineaceae</taxon>
        <taxon>Ornatilinea</taxon>
    </lineage>
</organism>
<evidence type="ECO:0000313" key="2">
    <source>
        <dbReference type="Proteomes" id="UP000050417"/>
    </source>
</evidence>
<name>A0A0P6XKM9_9CHLR</name>
<gene>
    <name evidence="1" type="ORF">ADN00_01530</name>
</gene>